<evidence type="ECO:0000313" key="1">
    <source>
        <dbReference type="EMBL" id="VFJ61021.1"/>
    </source>
</evidence>
<gene>
    <name evidence="1" type="ORF">BECKFM1743A_GA0114220_102771</name>
</gene>
<organism evidence="1">
    <name type="scientific">Candidatus Kentrum sp. FM</name>
    <dbReference type="NCBI Taxonomy" id="2126340"/>
    <lineage>
        <taxon>Bacteria</taxon>
        <taxon>Pseudomonadati</taxon>
        <taxon>Pseudomonadota</taxon>
        <taxon>Gammaproteobacteria</taxon>
        <taxon>Candidatus Kentrum</taxon>
    </lineage>
</organism>
<name>A0A450T3F8_9GAMM</name>
<sequence length="177" mass="20145">MIARVISQGSRLSAVRLANNHGACDILDLEPFHEEHLYKNLDWLADNQQEIEKKLARELHGTEKVDLYLYDVTSSYLEGTQNEFSAFGYNRDKKRGNKQIVIGLLCDYNGIPISIGNCSDTPPENWRLAGEAKLSVTQNQVVTEVQYRNLAELFRFRQGGSEQLLSIEVFPGNTRRL</sequence>
<dbReference type="EMBL" id="CAADEZ010000277">
    <property type="protein sequence ID" value="VFJ61021.1"/>
    <property type="molecule type" value="Genomic_DNA"/>
</dbReference>
<evidence type="ECO:0008006" key="2">
    <source>
        <dbReference type="Google" id="ProtNLM"/>
    </source>
</evidence>
<accession>A0A450T3F8</accession>
<proteinExistence type="predicted"/>
<dbReference type="AlphaFoldDB" id="A0A450T3F8"/>
<protein>
    <recommendedName>
        <fullName evidence="2">Transposase DDE domain-containing protein</fullName>
    </recommendedName>
</protein>
<reference evidence="1" key="1">
    <citation type="submission" date="2019-02" db="EMBL/GenBank/DDBJ databases">
        <authorList>
            <person name="Gruber-Vodicka R. H."/>
            <person name="Seah K. B. B."/>
        </authorList>
    </citation>
    <scope>NUCLEOTIDE SEQUENCE</scope>
    <source>
        <strain evidence="1">BECK_BZ163</strain>
    </source>
</reference>